<dbReference type="InterPro" id="IPR044068">
    <property type="entry name" value="CB"/>
</dbReference>
<dbReference type="AlphaFoldDB" id="A0A3E1EY56"/>
<protein>
    <submittedName>
        <fullName evidence="12">Integrase</fullName>
    </submittedName>
</protein>
<evidence type="ECO:0000256" key="5">
    <source>
        <dbReference type="ARBA" id="ARBA00022908"/>
    </source>
</evidence>
<dbReference type="PROSITE" id="PS51900">
    <property type="entry name" value="CB"/>
    <property type="match status" value="1"/>
</dbReference>
<reference evidence="12 13" key="1">
    <citation type="submission" date="2018-08" db="EMBL/GenBank/DDBJ databases">
        <title>The draft genome squence of Brumimicrobium sp. N62.</title>
        <authorList>
            <person name="Du Z.-J."/>
            <person name="Luo H.-R."/>
        </authorList>
    </citation>
    <scope>NUCLEOTIDE SEQUENCE [LARGE SCALE GENOMIC DNA]</scope>
    <source>
        <strain evidence="12 13">N62</strain>
    </source>
</reference>
<evidence type="ECO:0000256" key="4">
    <source>
        <dbReference type="ARBA" id="ARBA00022829"/>
    </source>
</evidence>
<comment type="caution">
    <text evidence="12">The sequence shown here is derived from an EMBL/GenBank/DDBJ whole genome shotgun (WGS) entry which is preliminary data.</text>
</comment>
<evidence type="ECO:0000256" key="8">
    <source>
        <dbReference type="ARBA" id="ARBA00023306"/>
    </source>
</evidence>
<sequence>MVEEFLVYISKEKRVSSHTCTAYKNDIESFLSFSAIENNTDLKEVSYQNVRSWIVELINLGYSNRTVNRKLSSLRTFFKWALGLGFVDLDPMLKIKGPKLEKRLPEFVKEEEIDDSELKQLFPDGFSGFRDRLMIEVLYQTGIRLSELINLKRSDIDQDKIKVLGKRNKERFIPLTVELFQQISAYLDHEVYKEAGIEYVFITDKGKKLYPKFVYRKVNYYLSLLTNLSKRSPHILRHTFATHMLNNGAGLETLKEVLGHASLSATQVYTHNSFDQISKIYKQSHPRGEKK</sequence>
<gene>
    <name evidence="12" type="ORF">DXU93_08590</name>
</gene>
<evidence type="ECO:0000259" key="11">
    <source>
        <dbReference type="PROSITE" id="PS51900"/>
    </source>
</evidence>
<evidence type="ECO:0000259" key="10">
    <source>
        <dbReference type="PROSITE" id="PS51898"/>
    </source>
</evidence>
<evidence type="ECO:0000256" key="9">
    <source>
        <dbReference type="PROSITE-ProRule" id="PRU01248"/>
    </source>
</evidence>
<accession>A0A3E1EY56</accession>
<dbReference type="GO" id="GO:0006310">
    <property type="term" value="P:DNA recombination"/>
    <property type="evidence" value="ECO:0007669"/>
    <property type="project" value="UniProtKB-KW"/>
</dbReference>
<comment type="subcellular location">
    <subcellularLocation>
        <location evidence="1">Cytoplasm</location>
    </subcellularLocation>
</comment>
<organism evidence="12 13">
    <name type="scientific">Brumimicrobium aurantiacum</name>
    <dbReference type="NCBI Taxonomy" id="1737063"/>
    <lineage>
        <taxon>Bacteria</taxon>
        <taxon>Pseudomonadati</taxon>
        <taxon>Bacteroidota</taxon>
        <taxon>Flavobacteriia</taxon>
        <taxon>Flavobacteriales</taxon>
        <taxon>Crocinitomicaceae</taxon>
        <taxon>Brumimicrobium</taxon>
    </lineage>
</organism>
<feature type="domain" description="Tyr recombinase" evidence="10">
    <location>
        <begin position="103"/>
        <end position="282"/>
    </location>
</feature>
<evidence type="ECO:0000313" key="13">
    <source>
        <dbReference type="Proteomes" id="UP000257127"/>
    </source>
</evidence>
<dbReference type="InterPro" id="IPR011010">
    <property type="entry name" value="DNA_brk_join_enz"/>
</dbReference>
<name>A0A3E1EY56_9FLAO</name>
<keyword evidence="13" id="KW-1185">Reference proteome</keyword>
<evidence type="ECO:0000256" key="1">
    <source>
        <dbReference type="ARBA" id="ARBA00004496"/>
    </source>
</evidence>
<dbReference type="GO" id="GO:0005737">
    <property type="term" value="C:cytoplasm"/>
    <property type="evidence" value="ECO:0007669"/>
    <property type="project" value="UniProtKB-SubCell"/>
</dbReference>
<evidence type="ECO:0000313" key="12">
    <source>
        <dbReference type="EMBL" id="RFC54467.1"/>
    </source>
</evidence>
<dbReference type="Pfam" id="PF02899">
    <property type="entry name" value="Phage_int_SAM_1"/>
    <property type="match status" value="1"/>
</dbReference>
<dbReference type="InterPro" id="IPR010998">
    <property type="entry name" value="Integrase_recombinase_N"/>
</dbReference>
<dbReference type="InterPro" id="IPR050090">
    <property type="entry name" value="Tyrosine_recombinase_XerCD"/>
</dbReference>
<keyword evidence="3" id="KW-0132">Cell division</keyword>
<dbReference type="InterPro" id="IPR004107">
    <property type="entry name" value="Integrase_SAM-like_N"/>
</dbReference>
<keyword evidence="6 9" id="KW-0238">DNA-binding</keyword>
<dbReference type="PANTHER" id="PTHR30349">
    <property type="entry name" value="PHAGE INTEGRASE-RELATED"/>
    <property type="match status" value="1"/>
</dbReference>
<dbReference type="GO" id="GO:0003677">
    <property type="term" value="F:DNA binding"/>
    <property type="evidence" value="ECO:0007669"/>
    <property type="project" value="UniProtKB-UniRule"/>
</dbReference>
<feature type="domain" description="Core-binding (CB)" evidence="11">
    <location>
        <begin position="1"/>
        <end position="82"/>
    </location>
</feature>
<keyword evidence="4" id="KW-0159">Chromosome partition</keyword>
<dbReference type="GO" id="GO:0007059">
    <property type="term" value="P:chromosome segregation"/>
    <property type="evidence" value="ECO:0007669"/>
    <property type="project" value="UniProtKB-KW"/>
</dbReference>
<dbReference type="PANTHER" id="PTHR30349:SF77">
    <property type="entry name" value="TYROSINE RECOMBINASE XERC"/>
    <property type="match status" value="1"/>
</dbReference>
<dbReference type="Gene3D" id="1.10.150.130">
    <property type="match status" value="1"/>
</dbReference>
<keyword evidence="2" id="KW-0963">Cytoplasm</keyword>
<dbReference type="GO" id="GO:0015074">
    <property type="term" value="P:DNA integration"/>
    <property type="evidence" value="ECO:0007669"/>
    <property type="project" value="UniProtKB-KW"/>
</dbReference>
<dbReference type="OrthoDB" id="9801717at2"/>
<dbReference type="PROSITE" id="PS51898">
    <property type="entry name" value="TYR_RECOMBINASE"/>
    <property type="match status" value="1"/>
</dbReference>
<evidence type="ECO:0000256" key="6">
    <source>
        <dbReference type="ARBA" id="ARBA00023125"/>
    </source>
</evidence>
<evidence type="ECO:0000256" key="2">
    <source>
        <dbReference type="ARBA" id="ARBA00022490"/>
    </source>
</evidence>
<dbReference type="EMBL" id="QURB01000004">
    <property type="protein sequence ID" value="RFC54467.1"/>
    <property type="molecule type" value="Genomic_DNA"/>
</dbReference>
<keyword evidence="5" id="KW-0229">DNA integration</keyword>
<dbReference type="Proteomes" id="UP000257127">
    <property type="component" value="Unassembled WGS sequence"/>
</dbReference>
<dbReference type="InterPro" id="IPR002104">
    <property type="entry name" value="Integrase_catalytic"/>
</dbReference>
<evidence type="ECO:0000256" key="7">
    <source>
        <dbReference type="ARBA" id="ARBA00023172"/>
    </source>
</evidence>
<dbReference type="Gene3D" id="1.10.443.10">
    <property type="entry name" value="Intergrase catalytic core"/>
    <property type="match status" value="1"/>
</dbReference>
<keyword evidence="7" id="KW-0233">DNA recombination</keyword>
<dbReference type="InterPro" id="IPR013762">
    <property type="entry name" value="Integrase-like_cat_sf"/>
</dbReference>
<evidence type="ECO:0000256" key="3">
    <source>
        <dbReference type="ARBA" id="ARBA00022618"/>
    </source>
</evidence>
<dbReference type="RefSeq" id="WP_116880870.1">
    <property type="nucleotide sequence ID" value="NZ_QURB01000004.1"/>
</dbReference>
<keyword evidence="8" id="KW-0131">Cell cycle</keyword>
<dbReference type="Pfam" id="PF00589">
    <property type="entry name" value="Phage_integrase"/>
    <property type="match status" value="1"/>
</dbReference>
<dbReference type="SUPFAM" id="SSF56349">
    <property type="entry name" value="DNA breaking-rejoining enzymes"/>
    <property type="match status" value="1"/>
</dbReference>
<dbReference type="GO" id="GO:0051301">
    <property type="term" value="P:cell division"/>
    <property type="evidence" value="ECO:0007669"/>
    <property type="project" value="UniProtKB-KW"/>
</dbReference>
<proteinExistence type="predicted"/>